<proteinExistence type="predicted"/>
<evidence type="ECO:0000256" key="2">
    <source>
        <dbReference type="ARBA" id="ARBA00023002"/>
    </source>
</evidence>
<evidence type="ECO:0000256" key="1">
    <source>
        <dbReference type="ARBA" id="ARBA00022723"/>
    </source>
</evidence>
<dbReference type="HOGENOM" id="CLU_441975_0_0_0"/>
<dbReference type="InterPro" id="IPR008972">
    <property type="entry name" value="Cupredoxin"/>
</dbReference>
<dbReference type="Pfam" id="PF07732">
    <property type="entry name" value="Cu-oxidase_3"/>
    <property type="match status" value="1"/>
</dbReference>
<evidence type="ECO:0000259" key="5">
    <source>
        <dbReference type="Pfam" id="PF07731"/>
    </source>
</evidence>
<evidence type="ECO:0000313" key="8">
    <source>
        <dbReference type="Proteomes" id="UP000019151"/>
    </source>
</evidence>
<evidence type="ECO:0000259" key="6">
    <source>
        <dbReference type="Pfam" id="PF07732"/>
    </source>
</evidence>
<feature type="chain" id="PRO_5004794360" evidence="4">
    <location>
        <begin position="23"/>
        <end position="644"/>
    </location>
</feature>
<dbReference type="STRING" id="861299.J421_4298"/>
<dbReference type="PANTHER" id="PTHR11709:SF394">
    <property type="entry name" value="FI03373P-RELATED"/>
    <property type="match status" value="1"/>
</dbReference>
<sequence>MRTSRLLAAFAVFVAARTTAHALPIPPSEAVAPNDNRHPAGTSSAGVLTVHLEARTGAWYPEGPQGKRLDVAAFAELGKPLQNPGPLIRVTVGTQVRTMVHNSLAEALTVYGLGAARGYRDSVVIAPGASQWVTFTATTPGTYYYAGKTGTKPIDARFLEDSQLNGAIVVDPATTASAARPENDRVFLLSWYFTLDPNSPTGLGHATMAINGLSWPHTERIDLTQGDSVQWHLVNLTQADHPMHLHGFYFRVDAKGDGVRDTVYAAADRHLAVTEIVLPMSTTTIAWAPQRAGNWIFHCHYSSHVSSLVSLDREGGSYDPHAPMAHPAPDHDMHAAGAPHQMFGLVLGIRVAPKPTMVASHGTRAERSVRVLVRQRANVYGDKPGYAFVFGGSADDASGALPIPARPLVLTKGEPVAITIVNRAMEPATIHWHGIELESYPDGVPGWSGEGQHVMPSIAPGDSLTVHFTPPRAGTFMYHSHFDEYQQINSGLYGPIIVLEPGQRFDPETDRVLFIGNGGPTTNVIRGPLAPLLLNGEEKPAPMELKAGTTYRFRVLNLSDDFPAIVLLNDGDHPTMWRAVAKDGADLPASQATMRPAVMVSDPGEIYDFAFTPQKPGDLTLVFGHIDIPGSPKMPKVPVVVHVR</sequence>
<dbReference type="InterPro" id="IPR011706">
    <property type="entry name" value="Cu-oxidase_C"/>
</dbReference>
<accession>W0RND7</accession>
<evidence type="ECO:0000256" key="3">
    <source>
        <dbReference type="ARBA" id="ARBA00023008"/>
    </source>
</evidence>
<evidence type="ECO:0000313" key="7">
    <source>
        <dbReference type="EMBL" id="AHG91835.1"/>
    </source>
</evidence>
<dbReference type="InterPro" id="IPR045087">
    <property type="entry name" value="Cu-oxidase_fam"/>
</dbReference>
<protein>
    <submittedName>
        <fullName evidence="7">Multicopper oxidase type 3</fullName>
    </submittedName>
</protein>
<keyword evidence="8" id="KW-1185">Reference proteome</keyword>
<dbReference type="AlphaFoldDB" id="W0RND7"/>
<gene>
    <name evidence="7" type="ORF">J421_4298</name>
</gene>
<feature type="domain" description="Plastocyanin-like" evidence="5">
    <location>
        <begin position="207"/>
        <end position="306"/>
    </location>
</feature>
<dbReference type="eggNOG" id="COG2132">
    <property type="taxonomic scope" value="Bacteria"/>
</dbReference>
<dbReference type="RefSeq" id="WP_025413269.1">
    <property type="nucleotide sequence ID" value="NZ_CP007128.1"/>
</dbReference>
<dbReference type="OrthoDB" id="345021at2"/>
<dbReference type="InterPro" id="IPR011707">
    <property type="entry name" value="Cu-oxidase-like_N"/>
</dbReference>
<dbReference type="InParanoid" id="W0RND7"/>
<dbReference type="SUPFAM" id="SSF49503">
    <property type="entry name" value="Cupredoxins"/>
    <property type="match status" value="4"/>
</dbReference>
<dbReference type="GO" id="GO:0016491">
    <property type="term" value="F:oxidoreductase activity"/>
    <property type="evidence" value="ECO:0007669"/>
    <property type="project" value="UniProtKB-KW"/>
</dbReference>
<feature type="domain" description="Plastocyanin-like" evidence="6">
    <location>
        <begin position="404"/>
        <end position="501"/>
    </location>
</feature>
<evidence type="ECO:0000256" key="4">
    <source>
        <dbReference type="SAM" id="SignalP"/>
    </source>
</evidence>
<dbReference type="Pfam" id="PF07731">
    <property type="entry name" value="Cu-oxidase_2"/>
    <property type="match status" value="1"/>
</dbReference>
<feature type="signal peptide" evidence="4">
    <location>
        <begin position="1"/>
        <end position="22"/>
    </location>
</feature>
<keyword evidence="4" id="KW-0732">Signal</keyword>
<dbReference type="KEGG" id="gba:J421_4298"/>
<reference evidence="7 8" key="1">
    <citation type="journal article" date="2014" name="Genome Announc.">
        <title>Genome Sequence and Methylome of Soil Bacterium Gemmatirosa kalamazoonensis KBS708T, a Member of the Rarely Cultivated Gemmatimonadetes Phylum.</title>
        <authorList>
            <person name="Debruyn J.M."/>
            <person name="Radosevich M."/>
            <person name="Wommack K.E."/>
            <person name="Polson S.W."/>
            <person name="Hauser L.J."/>
            <person name="Fawaz M.N."/>
            <person name="Korlach J."/>
            <person name="Tsai Y.C."/>
        </authorList>
    </citation>
    <scope>NUCLEOTIDE SEQUENCE [LARGE SCALE GENOMIC DNA]</scope>
    <source>
        <strain evidence="7 8">KBS708</strain>
    </source>
</reference>
<keyword evidence="3" id="KW-0186">Copper</keyword>
<dbReference type="Gene3D" id="2.60.40.420">
    <property type="entry name" value="Cupredoxins - blue copper proteins"/>
    <property type="match status" value="3"/>
</dbReference>
<dbReference type="EMBL" id="CP007128">
    <property type="protein sequence ID" value="AHG91835.1"/>
    <property type="molecule type" value="Genomic_DNA"/>
</dbReference>
<keyword evidence="1" id="KW-0479">Metal-binding</keyword>
<keyword evidence="2" id="KW-0560">Oxidoreductase</keyword>
<organism evidence="7 8">
    <name type="scientific">Gemmatirosa kalamazoonensis</name>
    <dbReference type="NCBI Taxonomy" id="861299"/>
    <lineage>
        <taxon>Bacteria</taxon>
        <taxon>Pseudomonadati</taxon>
        <taxon>Gemmatimonadota</taxon>
        <taxon>Gemmatimonadia</taxon>
        <taxon>Gemmatimonadales</taxon>
        <taxon>Gemmatimonadaceae</taxon>
        <taxon>Gemmatirosa</taxon>
    </lineage>
</organism>
<name>W0RND7_9BACT</name>
<dbReference type="GO" id="GO:0005507">
    <property type="term" value="F:copper ion binding"/>
    <property type="evidence" value="ECO:0007669"/>
    <property type="project" value="InterPro"/>
</dbReference>
<dbReference type="Proteomes" id="UP000019151">
    <property type="component" value="Chromosome"/>
</dbReference>
<dbReference type="PANTHER" id="PTHR11709">
    <property type="entry name" value="MULTI-COPPER OXIDASE"/>
    <property type="match status" value="1"/>
</dbReference>